<dbReference type="Gene3D" id="3.40.50.150">
    <property type="entry name" value="Vaccinia Virus protein VP39"/>
    <property type="match status" value="1"/>
</dbReference>
<dbReference type="EC" id="2.1.1.33" evidence="7"/>
<keyword evidence="5 7" id="KW-0949">S-adenosyl-L-methionine</keyword>
<feature type="binding site" evidence="7">
    <location>
        <position position="145"/>
    </location>
    <ligand>
        <name>substrate</name>
    </ligand>
</feature>
<keyword evidence="6 7" id="KW-0819">tRNA processing</keyword>
<name>A0A8J3CFC7_9PSEU</name>
<dbReference type="RefSeq" id="WP_189060130.1">
    <property type="nucleotide sequence ID" value="NZ_BMMK01000021.1"/>
</dbReference>
<feature type="binding site" evidence="7">
    <location>
        <position position="91"/>
    </location>
    <ligand>
        <name>S-adenosyl-L-methionine</name>
        <dbReference type="ChEBI" id="CHEBI:59789"/>
    </ligand>
</feature>
<evidence type="ECO:0000313" key="8">
    <source>
        <dbReference type="EMBL" id="GGM67288.1"/>
    </source>
</evidence>
<dbReference type="Proteomes" id="UP000637578">
    <property type="component" value="Unassembled WGS sequence"/>
</dbReference>
<comment type="function">
    <text evidence="2 7">Catalyzes the formation of N(7)-methylguanine at position 46 (m7G46) in tRNA.</text>
</comment>
<dbReference type="PROSITE" id="PS51625">
    <property type="entry name" value="SAM_MT_TRMB"/>
    <property type="match status" value="1"/>
</dbReference>
<dbReference type="PANTHER" id="PTHR23417">
    <property type="entry name" value="3-DEOXY-D-MANNO-OCTULOSONIC-ACID TRANSFERASE/TRNA GUANINE-N 7 - -METHYLTRANSFERASE"/>
    <property type="match status" value="1"/>
</dbReference>
<dbReference type="SUPFAM" id="SSF53335">
    <property type="entry name" value="S-adenosyl-L-methionine-dependent methyltransferases"/>
    <property type="match status" value="1"/>
</dbReference>
<dbReference type="NCBIfam" id="TIGR00091">
    <property type="entry name" value="tRNA (guanosine(46)-N7)-methyltransferase TrmB"/>
    <property type="match status" value="1"/>
</dbReference>
<comment type="catalytic activity">
    <reaction evidence="1 7">
        <text>guanosine(46) in tRNA + S-adenosyl-L-methionine = N(7)-methylguanosine(46) in tRNA + S-adenosyl-L-homocysteine</text>
        <dbReference type="Rhea" id="RHEA:42708"/>
        <dbReference type="Rhea" id="RHEA-COMP:10188"/>
        <dbReference type="Rhea" id="RHEA-COMP:10189"/>
        <dbReference type="ChEBI" id="CHEBI:57856"/>
        <dbReference type="ChEBI" id="CHEBI:59789"/>
        <dbReference type="ChEBI" id="CHEBI:74269"/>
        <dbReference type="ChEBI" id="CHEBI:74480"/>
        <dbReference type="EC" id="2.1.1.33"/>
    </reaction>
</comment>
<dbReference type="GO" id="GO:0043527">
    <property type="term" value="C:tRNA methyltransferase complex"/>
    <property type="evidence" value="ECO:0007669"/>
    <property type="project" value="TreeGrafter"/>
</dbReference>
<dbReference type="GO" id="GO:0008176">
    <property type="term" value="F:tRNA (guanine(46)-N7)-methyltransferase activity"/>
    <property type="evidence" value="ECO:0007669"/>
    <property type="project" value="UniProtKB-UniRule"/>
</dbReference>
<comment type="similarity">
    <text evidence="7">Belongs to the class I-like SAM-binding methyltransferase superfamily. TrmB family.</text>
</comment>
<keyword evidence="4 7" id="KW-0808">Transferase</keyword>
<evidence type="ECO:0000256" key="5">
    <source>
        <dbReference type="ARBA" id="ARBA00022691"/>
    </source>
</evidence>
<evidence type="ECO:0000256" key="6">
    <source>
        <dbReference type="ARBA" id="ARBA00022694"/>
    </source>
</evidence>
<dbReference type="Pfam" id="PF02390">
    <property type="entry name" value="Methyltransf_4"/>
    <property type="match status" value="1"/>
</dbReference>
<evidence type="ECO:0000256" key="2">
    <source>
        <dbReference type="ARBA" id="ARBA00003015"/>
    </source>
</evidence>
<dbReference type="HAMAP" id="MF_01057">
    <property type="entry name" value="tRNA_methyltr_TrmB"/>
    <property type="match status" value="1"/>
</dbReference>
<feature type="binding site" evidence="7">
    <location>
        <begin position="216"/>
        <end position="219"/>
    </location>
    <ligand>
        <name>substrate</name>
    </ligand>
</feature>
<protein>
    <recommendedName>
        <fullName evidence="7">tRNA (guanine-N(7)-)-methyltransferase</fullName>
        <ecNumber evidence="7">2.1.1.33</ecNumber>
    </recommendedName>
    <alternativeName>
        <fullName evidence="7">tRNA (guanine(46)-N(7))-methyltransferase</fullName>
    </alternativeName>
    <alternativeName>
        <fullName evidence="7">tRNA(m7G46)-methyltransferase</fullName>
    </alternativeName>
</protein>
<gene>
    <name evidence="7 8" type="primary">trmB</name>
    <name evidence="8" type="ORF">GCM10012275_42310</name>
</gene>
<feature type="binding site" evidence="7">
    <location>
        <position position="177"/>
    </location>
    <ligand>
        <name>substrate</name>
    </ligand>
</feature>
<reference evidence="8" key="2">
    <citation type="submission" date="2020-09" db="EMBL/GenBank/DDBJ databases">
        <authorList>
            <person name="Sun Q."/>
            <person name="Zhou Y."/>
        </authorList>
    </citation>
    <scope>NUCLEOTIDE SEQUENCE</scope>
    <source>
        <strain evidence="8">CGMCC 4.5737</strain>
    </source>
</reference>
<accession>A0A8J3CFC7</accession>
<evidence type="ECO:0000256" key="7">
    <source>
        <dbReference type="HAMAP-Rule" id="MF_01057"/>
    </source>
</evidence>
<keyword evidence="3 7" id="KW-0489">Methyltransferase</keyword>
<feature type="binding site" evidence="7">
    <location>
        <position position="66"/>
    </location>
    <ligand>
        <name>S-adenosyl-L-methionine</name>
        <dbReference type="ChEBI" id="CHEBI:59789"/>
    </ligand>
</feature>
<feature type="binding site" evidence="7">
    <location>
        <position position="141"/>
    </location>
    <ligand>
        <name>S-adenosyl-L-methionine</name>
        <dbReference type="ChEBI" id="CHEBI:59789"/>
    </ligand>
</feature>
<organism evidence="8 9">
    <name type="scientific">Longimycelium tulufanense</name>
    <dbReference type="NCBI Taxonomy" id="907463"/>
    <lineage>
        <taxon>Bacteria</taxon>
        <taxon>Bacillati</taxon>
        <taxon>Actinomycetota</taxon>
        <taxon>Actinomycetes</taxon>
        <taxon>Pseudonocardiales</taxon>
        <taxon>Pseudonocardiaceae</taxon>
        <taxon>Longimycelium</taxon>
    </lineage>
</organism>
<dbReference type="PANTHER" id="PTHR23417:SF14">
    <property type="entry name" value="PENTACOTRIPEPTIDE-REPEAT REGION OF PRORP DOMAIN-CONTAINING PROTEIN"/>
    <property type="match status" value="1"/>
</dbReference>
<dbReference type="InterPro" id="IPR055361">
    <property type="entry name" value="tRNA_methyltr_TrmB_bact"/>
</dbReference>
<keyword evidence="9" id="KW-1185">Reference proteome</keyword>
<proteinExistence type="inferred from homology"/>
<reference evidence="8" key="1">
    <citation type="journal article" date="2014" name="Int. J. Syst. Evol. Microbiol.">
        <title>Complete genome sequence of Corynebacterium casei LMG S-19264T (=DSM 44701T), isolated from a smear-ripened cheese.</title>
        <authorList>
            <consortium name="US DOE Joint Genome Institute (JGI-PGF)"/>
            <person name="Walter F."/>
            <person name="Albersmeier A."/>
            <person name="Kalinowski J."/>
            <person name="Ruckert C."/>
        </authorList>
    </citation>
    <scope>NUCLEOTIDE SEQUENCE</scope>
    <source>
        <strain evidence="8">CGMCC 4.5737</strain>
    </source>
</reference>
<dbReference type="InterPro" id="IPR003358">
    <property type="entry name" value="tRNA_(Gua-N-7)_MeTrfase_Trmb"/>
</dbReference>
<comment type="caution">
    <text evidence="7">Lacks conserved residue(s) required for the propagation of feature annotation.</text>
</comment>
<dbReference type="EMBL" id="BMMK01000021">
    <property type="protein sequence ID" value="GGM67288.1"/>
    <property type="molecule type" value="Genomic_DNA"/>
</dbReference>
<evidence type="ECO:0000313" key="9">
    <source>
        <dbReference type="Proteomes" id="UP000637578"/>
    </source>
</evidence>
<dbReference type="InterPro" id="IPR029063">
    <property type="entry name" value="SAM-dependent_MTases_sf"/>
</dbReference>
<dbReference type="AlphaFoldDB" id="A0A8J3CFC7"/>
<evidence type="ECO:0000256" key="1">
    <source>
        <dbReference type="ARBA" id="ARBA00000142"/>
    </source>
</evidence>
<feature type="binding site" evidence="7">
    <location>
        <position position="118"/>
    </location>
    <ligand>
        <name>S-adenosyl-L-methionine</name>
        <dbReference type="ChEBI" id="CHEBI:59789"/>
    </ligand>
</feature>
<evidence type="ECO:0000256" key="4">
    <source>
        <dbReference type="ARBA" id="ARBA00022679"/>
    </source>
</evidence>
<sequence length="251" mass="27972">METPSGQQPFLRTVVSYVQRGERMTTGQQRAWDQYWNDLGNEVSALPEGPLDTDAWFGRTAPVLLEIGSGMGEATAQLAAAAPELNYLAVEVYKPGLAQLLLRGEKLGLTNLRLLRGDAIDLLEEHIAPGSLAGIRIFFPDPWPKKRHHKRRLVQPKFVALAASRLAPGADLHLATDWEHYAEQMRAVCEAEPLLRNRYADRPGGWAPRPEWRPVTKFENRAHAEGRVSHDLVFGRVPVDKNGGMSDTLRG</sequence>
<dbReference type="UniPathway" id="UPA00989"/>
<comment type="pathway">
    <text evidence="7">tRNA modification; N(7)-methylguanine-tRNA biosynthesis.</text>
</comment>
<comment type="caution">
    <text evidence="8">The sequence shown here is derived from an EMBL/GenBank/DDBJ whole genome shotgun (WGS) entry which is preliminary data.</text>
</comment>
<evidence type="ECO:0000256" key="3">
    <source>
        <dbReference type="ARBA" id="ARBA00022603"/>
    </source>
</evidence>